<dbReference type="AlphaFoldDB" id="A0AAW1IBU5"/>
<name>A0AAW1IBU5_POPJA</name>
<proteinExistence type="predicted"/>
<dbReference type="EMBL" id="JASPKY010000669">
    <property type="protein sequence ID" value="KAK9687001.1"/>
    <property type="molecule type" value="Genomic_DNA"/>
</dbReference>
<organism evidence="1 2">
    <name type="scientific">Popillia japonica</name>
    <name type="common">Japanese beetle</name>
    <dbReference type="NCBI Taxonomy" id="7064"/>
    <lineage>
        <taxon>Eukaryota</taxon>
        <taxon>Metazoa</taxon>
        <taxon>Ecdysozoa</taxon>
        <taxon>Arthropoda</taxon>
        <taxon>Hexapoda</taxon>
        <taxon>Insecta</taxon>
        <taxon>Pterygota</taxon>
        <taxon>Neoptera</taxon>
        <taxon>Endopterygota</taxon>
        <taxon>Coleoptera</taxon>
        <taxon>Polyphaga</taxon>
        <taxon>Scarabaeiformia</taxon>
        <taxon>Scarabaeidae</taxon>
        <taxon>Rutelinae</taxon>
        <taxon>Popillia</taxon>
    </lineage>
</organism>
<gene>
    <name evidence="1" type="ORF">QE152_g36791</name>
</gene>
<reference evidence="1 2" key="1">
    <citation type="journal article" date="2024" name="BMC Genomics">
        <title>De novo assembly and annotation of Popillia japonica's genome with initial clues to its potential as an invasive pest.</title>
        <authorList>
            <person name="Cucini C."/>
            <person name="Boschi S."/>
            <person name="Funari R."/>
            <person name="Cardaioli E."/>
            <person name="Iannotti N."/>
            <person name="Marturano G."/>
            <person name="Paoli F."/>
            <person name="Bruttini M."/>
            <person name="Carapelli A."/>
            <person name="Frati F."/>
            <person name="Nardi F."/>
        </authorList>
    </citation>
    <scope>NUCLEOTIDE SEQUENCE [LARGE SCALE GENOMIC DNA]</scope>
    <source>
        <strain evidence="1">DMR45628</strain>
    </source>
</reference>
<evidence type="ECO:0000313" key="1">
    <source>
        <dbReference type="EMBL" id="KAK9687001.1"/>
    </source>
</evidence>
<protein>
    <submittedName>
        <fullName evidence="1">Uncharacterized protein</fullName>
    </submittedName>
</protein>
<evidence type="ECO:0000313" key="2">
    <source>
        <dbReference type="Proteomes" id="UP001458880"/>
    </source>
</evidence>
<accession>A0AAW1IBU5</accession>
<sequence>MSGKKLTVQILLENIIDISEESTYKILCWDCIPYKSEATNGIIVSSIICWMLLESTHGYWIDELNLSLASKIKFFLYLPSRQIWLNTYAIVDLSILLEKKDPVVEFQNHKKNRYLETGSNEYLQTDQFSQWPEWPEAREHCKKSRVKCKVHLYFNKKSYCFVDFHVNPLQNKTFFCACSSQFGTNKNNH</sequence>
<comment type="caution">
    <text evidence="1">The sequence shown here is derived from an EMBL/GenBank/DDBJ whole genome shotgun (WGS) entry which is preliminary data.</text>
</comment>
<dbReference type="Proteomes" id="UP001458880">
    <property type="component" value="Unassembled WGS sequence"/>
</dbReference>
<keyword evidence="2" id="KW-1185">Reference proteome</keyword>